<dbReference type="PANTHER" id="PTHR45957">
    <property type="entry name" value="ANAPHASE-PROMOTING COMPLEX SUBUNIT 2"/>
    <property type="match status" value="1"/>
</dbReference>
<keyword evidence="4" id="KW-0833">Ubl conjugation pathway</keyword>
<dbReference type="Proteomes" id="UP000799444">
    <property type="component" value="Unassembled WGS sequence"/>
</dbReference>
<evidence type="ECO:0000256" key="3">
    <source>
        <dbReference type="ARBA" id="ARBA00022776"/>
    </source>
</evidence>
<keyword evidence="10" id="KW-1185">Reference proteome</keyword>
<proteinExistence type="inferred from homology"/>
<dbReference type="SMART" id="SM01013">
    <property type="entry name" value="APC2"/>
    <property type="match status" value="1"/>
</dbReference>
<dbReference type="InterPro" id="IPR057975">
    <property type="entry name" value="TPR_ANAPC2"/>
</dbReference>
<dbReference type="EMBL" id="ML996112">
    <property type="protein sequence ID" value="KAF2737932.1"/>
    <property type="molecule type" value="Genomic_DNA"/>
</dbReference>
<dbReference type="InterPro" id="IPR044554">
    <property type="entry name" value="ANAPC2"/>
</dbReference>
<accession>A0A9P4R709</accession>
<dbReference type="OrthoDB" id="5581181at2759"/>
<keyword evidence="5" id="KW-0131">Cell cycle</keyword>
<dbReference type="Pfam" id="PF08672">
    <property type="entry name" value="ANAPC2"/>
    <property type="match status" value="1"/>
</dbReference>
<protein>
    <recommendedName>
        <fullName evidence="1">Anaphase-promoting complex subunit 2</fullName>
    </recommendedName>
</protein>
<feature type="region of interest" description="Disordered" evidence="7">
    <location>
        <begin position="610"/>
        <end position="640"/>
    </location>
</feature>
<dbReference type="InterPro" id="IPR036317">
    <property type="entry name" value="Cullin_homology_sf"/>
</dbReference>
<feature type="domain" description="Cullin family profile" evidence="8">
    <location>
        <begin position="523"/>
        <end position="781"/>
    </location>
</feature>
<dbReference type="InterPro" id="IPR016158">
    <property type="entry name" value="Cullin_homology"/>
</dbReference>
<dbReference type="AlphaFoldDB" id="A0A9P4R709"/>
<evidence type="ECO:0000313" key="10">
    <source>
        <dbReference type="Proteomes" id="UP000799444"/>
    </source>
</evidence>
<comment type="similarity">
    <text evidence="6">Belongs to the cullin family.</text>
</comment>
<feature type="region of interest" description="Disordered" evidence="7">
    <location>
        <begin position="70"/>
        <end position="90"/>
    </location>
</feature>
<dbReference type="InterPro" id="IPR036390">
    <property type="entry name" value="WH_DNA-bd_sf"/>
</dbReference>
<name>A0A9P4R709_9PLEO</name>
<dbReference type="InterPro" id="IPR036388">
    <property type="entry name" value="WH-like_DNA-bd_sf"/>
</dbReference>
<evidence type="ECO:0000256" key="1">
    <source>
        <dbReference type="ARBA" id="ARBA00016068"/>
    </source>
</evidence>
<feature type="compositionally biased region" description="Pro residues" evidence="7">
    <location>
        <begin position="620"/>
        <end position="629"/>
    </location>
</feature>
<evidence type="ECO:0000256" key="2">
    <source>
        <dbReference type="ARBA" id="ARBA00022618"/>
    </source>
</evidence>
<dbReference type="InterPro" id="IPR014786">
    <property type="entry name" value="ANAPC2_C"/>
</dbReference>
<organism evidence="9 10">
    <name type="scientific">Polyplosphaeria fusca</name>
    <dbReference type="NCBI Taxonomy" id="682080"/>
    <lineage>
        <taxon>Eukaryota</taxon>
        <taxon>Fungi</taxon>
        <taxon>Dikarya</taxon>
        <taxon>Ascomycota</taxon>
        <taxon>Pezizomycotina</taxon>
        <taxon>Dothideomycetes</taxon>
        <taxon>Pleosporomycetidae</taxon>
        <taxon>Pleosporales</taxon>
        <taxon>Tetraplosphaeriaceae</taxon>
        <taxon>Polyplosphaeria</taxon>
    </lineage>
</organism>
<dbReference type="Pfam" id="PF25773">
    <property type="entry name" value="TPR_ANAPC2"/>
    <property type="match status" value="1"/>
</dbReference>
<dbReference type="PANTHER" id="PTHR45957:SF1">
    <property type="entry name" value="ANAPHASE-PROMOTING COMPLEX SUBUNIT 2"/>
    <property type="match status" value="1"/>
</dbReference>
<dbReference type="GO" id="GO:0007091">
    <property type="term" value="P:metaphase/anaphase transition of mitotic cell cycle"/>
    <property type="evidence" value="ECO:0007669"/>
    <property type="project" value="TreeGrafter"/>
</dbReference>
<dbReference type="SUPFAM" id="SSF46785">
    <property type="entry name" value="Winged helix' DNA-binding domain"/>
    <property type="match status" value="1"/>
</dbReference>
<evidence type="ECO:0000256" key="4">
    <source>
        <dbReference type="ARBA" id="ARBA00022786"/>
    </source>
</evidence>
<comment type="caution">
    <text evidence="9">The sequence shown here is derived from an EMBL/GenBank/DDBJ whole genome shotgun (WGS) entry which is preliminary data.</text>
</comment>
<dbReference type="Gene3D" id="1.10.10.10">
    <property type="entry name" value="Winged helix-like DNA-binding domain superfamily/Winged helix DNA-binding domain"/>
    <property type="match status" value="1"/>
</dbReference>
<dbReference type="Gene3D" id="3.30.230.130">
    <property type="entry name" value="Cullin, Chain C, Domain 2"/>
    <property type="match status" value="1"/>
</dbReference>
<evidence type="ECO:0000256" key="5">
    <source>
        <dbReference type="ARBA" id="ARBA00023306"/>
    </source>
</evidence>
<keyword evidence="3" id="KW-0498">Mitosis</keyword>
<evidence type="ECO:0000313" key="9">
    <source>
        <dbReference type="EMBL" id="KAF2737932.1"/>
    </source>
</evidence>
<dbReference type="GO" id="GO:0070979">
    <property type="term" value="P:protein K11-linked ubiquitination"/>
    <property type="evidence" value="ECO:0007669"/>
    <property type="project" value="TreeGrafter"/>
</dbReference>
<evidence type="ECO:0000256" key="7">
    <source>
        <dbReference type="SAM" id="MobiDB-lite"/>
    </source>
</evidence>
<dbReference type="PROSITE" id="PS50069">
    <property type="entry name" value="CULLIN_2"/>
    <property type="match status" value="1"/>
</dbReference>
<keyword evidence="2" id="KW-0132">Cell division</keyword>
<dbReference type="GO" id="GO:0005680">
    <property type="term" value="C:anaphase-promoting complex"/>
    <property type="evidence" value="ECO:0007669"/>
    <property type="project" value="TreeGrafter"/>
</dbReference>
<sequence length="905" mass="102271">MDYNDRVFASVFSVPSVSHTTPTPIATPDLGNAEPGESFGGGLFGGNLGNPQRKVKRNLAWSTATRFLSLPKGNHADTDPSNVENEERPNTAEVQDALEYLLVGDGKPEIFTEDNLLDWFIDEAQLHFATFARSEVEQWWNEEIPLEAAWDTLETTQRLLQHAQNVYLRPLAEHILPLLNDTVEPESRTLPPEYRVSERNNASRRFLSALHGAFVHSLPSQRFSKTLSYVLYDAGLKVFRIPKGKKNKVVANSAHEGSRRRMQDLLQGLDRVGLGGDKAQKSFAHAMDKLLDAFINSHYLRVDWHGKESELESLRMWISKAFIPLIELVNTCLRCHPTSLSAPEIQHWHDAALGRLGRAKVEYLFEYASDYHTSRGVLKTIKEYMKLPNAKQYLTTRFSEHVSRRLLSPGATTTYILDLYMCFIRTFLYLDPKGVLLERVARPIRRYLKEREDTARIIITSMLADAAAENNGKFSSAGDLSVEIATEMQRPITSFEHDVSQGLDWDNMNWQPSPTDAAPDYKQQKGHDIILFVLTLWERDDFINELKNILGDHLLRSQDPEYANEIRLLELIKVRLGDDKLQACEVMLRDVLESKRINSAIRAPIAQMRTPDNRALQAPGGPPRTPQPRQPVASIPSVPGLGTPLPKSSVDMTLNAHIISSFFWPSLRDDHFLIPAEVQNMQRDYESRFTHIKGRQKLQWKNALGDGSVALELDDRTEQFDGLMPWQVSVIYAFQPQPGEEWVGKGKGKGKELGISRNVEQLEEMLEMDEQLVRQALAFWVGKQILREMDHDTFAVIERLTSANMDTEAAAAAQELAEVQAQAQAGSVKSQHDLLQEKKDVYMTFITSMLTNQGNLPVQRIAMMMKIMVAGGFPFGPEEVTILLEELENEGKVIGIGGDIWGIKK</sequence>
<reference evidence="9" key="1">
    <citation type="journal article" date="2020" name="Stud. Mycol.">
        <title>101 Dothideomycetes genomes: a test case for predicting lifestyles and emergence of pathogens.</title>
        <authorList>
            <person name="Haridas S."/>
            <person name="Albert R."/>
            <person name="Binder M."/>
            <person name="Bloem J."/>
            <person name="Labutti K."/>
            <person name="Salamov A."/>
            <person name="Andreopoulos B."/>
            <person name="Baker S."/>
            <person name="Barry K."/>
            <person name="Bills G."/>
            <person name="Bluhm B."/>
            <person name="Cannon C."/>
            <person name="Castanera R."/>
            <person name="Culley D."/>
            <person name="Daum C."/>
            <person name="Ezra D."/>
            <person name="Gonzalez J."/>
            <person name="Henrissat B."/>
            <person name="Kuo A."/>
            <person name="Liang C."/>
            <person name="Lipzen A."/>
            <person name="Lutzoni F."/>
            <person name="Magnuson J."/>
            <person name="Mondo S."/>
            <person name="Nolan M."/>
            <person name="Ohm R."/>
            <person name="Pangilinan J."/>
            <person name="Park H.-J."/>
            <person name="Ramirez L."/>
            <person name="Alfaro M."/>
            <person name="Sun H."/>
            <person name="Tritt A."/>
            <person name="Yoshinaga Y."/>
            <person name="Zwiers L.-H."/>
            <person name="Turgeon B."/>
            <person name="Goodwin S."/>
            <person name="Spatafora J."/>
            <person name="Crous P."/>
            <person name="Grigoriev I."/>
        </authorList>
    </citation>
    <scope>NUCLEOTIDE SEQUENCE</scope>
    <source>
        <strain evidence="9">CBS 125425</strain>
    </source>
</reference>
<gene>
    <name evidence="9" type="ORF">EJ04DRAFT_541611</name>
</gene>
<evidence type="ECO:0000256" key="6">
    <source>
        <dbReference type="PROSITE-ProRule" id="PRU00330"/>
    </source>
</evidence>
<dbReference type="SUPFAM" id="SSF75632">
    <property type="entry name" value="Cullin homology domain"/>
    <property type="match status" value="1"/>
</dbReference>
<evidence type="ECO:0000259" key="8">
    <source>
        <dbReference type="PROSITE" id="PS50069"/>
    </source>
</evidence>